<keyword evidence="3" id="KW-1185">Reference proteome</keyword>
<feature type="transmembrane region" description="Helical" evidence="1">
    <location>
        <begin position="55"/>
        <end position="81"/>
    </location>
</feature>
<keyword evidence="1" id="KW-1133">Transmembrane helix</keyword>
<keyword evidence="1" id="KW-0812">Transmembrane</keyword>
<organism evidence="2 3">
    <name type="scientific">Mycolicibacterium iranicum</name>
    <name type="common">Mycobacterium iranicum</name>
    <dbReference type="NCBI Taxonomy" id="912594"/>
    <lineage>
        <taxon>Bacteria</taxon>
        <taxon>Bacillati</taxon>
        <taxon>Actinomycetota</taxon>
        <taxon>Actinomycetes</taxon>
        <taxon>Mycobacteriales</taxon>
        <taxon>Mycobacteriaceae</taxon>
        <taxon>Mycolicibacterium</taxon>
    </lineage>
</organism>
<feature type="transmembrane region" description="Helical" evidence="1">
    <location>
        <begin position="21"/>
        <end position="43"/>
    </location>
</feature>
<dbReference type="RefSeq" id="WP_183466408.1">
    <property type="nucleotide sequence ID" value="NZ_JACHVU010000001.1"/>
</dbReference>
<evidence type="ECO:0000313" key="3">
    <source>
        <dbReference type="Proteomes" id="UP000550501"/>
    </source>
</evidence>
<sequence length="87" mass="9469">MTFLPARLQEQIDRVDRTRSLIFGISAGVTALWAVYRVFWLLYSASVLSSVGLSSATLLFSLVLWTAVGLASAAVGAAFLIRYARNT</sequence>
<dbReference type="AlphaFoldDB" id="A0A839PYS3"/>
<dbReference type="Proteomes" id="UP000550501">
    <property type="component" value="Unassembled WGS sequence"/>
</dbReference>
<name>A0A839PYS3_MYCIR</name>
<protein>
    <submittedName>
        <fullName evidence="2">Uncharacterized protein</fullName>
    </submittedName>
</protein>
<keyword evidence="1" id="KW-0472">Membrane</keyword>
<evidence type="ECO:0000256" key="1">
    <source>
        <dbReference type="SAM" id="Phobius"/>
    </source>
</evidence>
<dbReference type="EMBL" id="JACHVU010000001">
    <property type="protein sequence ID" value="MBB2989160.1"/>
    <property type="molecule type" value="Genomic_DNA"/>
</dbReference>
<proteinExistence type="predicted"/>
<reference evidence="2 3" key="1">
    <citation type="submission" date="2020-08" db="EMBL/GenBank/DDBJ databases">
        <title>The Agave Microbiome: Exploring the role of microbial communities in plant adaptations to desert environments.</title>
        <authorList>
            <person name="Partida-Martinez L.P."/>
        </authorList>
    </citation>
    <scope>NUCLEOTIDE SEQUENCE [LARGE SCALE GENOMIC DNA]</scope>
    <source>
        <strain evidence="2 3">AT2.18</strain>
    </source>
</reference>
<gene>
    <name evidence="2" type="ORF">FHR72_000617</name>
</gene>
<evidence type="ECO:0000313" key="2">
    <source>
        <dbReference type="EMBL" id="MBB2989160.1"/>
    </source>
</evidence>
<comment type="caution">
    <text evidence="2">The sequence shown here is derived from an EMBL/GenBank/DDBJ whole genome shotgun (WGS) entry which is preliminary data.</text>
</comment>
<accession>A0A839PYS3</accession>